<name>A0A2T0QDC5_9ACTN</name>
<sequence length="183" mass="20656">MTSADGPESVESSAARLTAWLAALVHNRQYGDLAQLRRVTAASKPSYQAGWFAPGRDRRETYEQVAFLFAVYHRGMARPLQGHGSFGAAARRIGHPRSRGPEDPGATRLIDRIVASRRIPWRHLQHGIARLRTCERPPPSWTALVVDLDRWNDRKARVAYNWAVDFHEPPSLSRPNRQKGEST</sequence>
<comment type="caution">
    <text evidence="1">The sequence shown here is derived from an EMBL/GenBank/DDBJ whole genome shotgun (WGS) entry which is preliminary data.</text>
</comment>
<dbReference type="OrthoDB" id="4175696at2"/>
<accession>A0A2T0QDC5</accession>
<dbReference type="InterPro" id="IPR038287">
    <property type="entry name" value="Cse2_sf"/>
</dbReference>
<gene>
    <name evidence="1" type="ORF">CLV72_101490</name>
</gene>
<protein>
    <submittedName>
        <fullName evidence="1">CRISPR-associated protein Cse2 family</fullName>
    </submittedName>
</protein>
<evidence type="ECO:0000313" key="1">
    <source>
        <dbReference type="EMBL" id="PRY01892.1"/>
    </source>
</evidence>
<evidence type="ECO:0000313" key="2">
    <source>
        <dbReference type="Proteomes" id="UP000237846"/>
    </source>
</evidence>
<organism evidence="1 2">
    <name type="scientific">Allonocardiopsis opalescens</name>
    <dbReference type="NCBI Taxonomy" id="1144618"/>
    <lineage>
        <taxon>Bacteria</taxon>
        <taxon>Bacillati</taxon>
        <taxon>Actinomycetota</taxon>
        <taxon>Actinomycetes</taxon>
        <taxon>Streptosporangiales</taxon>
        <taxon>Allonocardiopsis</taxon>
    </lineage>
</organism>
<dbReference type="EMBL" id="PVZC01000001">
    <property type="protein sequence ID" value="PRY01892.1"/>
    <property type="molecule type" value="Genomic_DNA"/>
</dbReference>
<dbReference type="Proteomes" id="UP000237846">
    <property type="component" value="Unassembled WGS sequence"/>
</dbReference>
<dbReference type="Pfam" id="PF09485">
    <property type="entry name" value="CRISPR_Cse2"/>
    <property type="match status" value="1"/>
</dbReference>
<dbReference type="RefSeq" id="WP_106238397.1">
    <property type="nucleotide sequence ID" value="NZ_PVZC01000001.1"/>
</dbReference>
<keyword evidence="2" id="KW-1185">Reference proteome</keyword>
<dbReference type="InterPro" id="IPR013382">
    <property type="entry name" value="CRISPR-assoc_prot_Cse2"/>
</dbReference>
<dbReference type="Gene3D" id="1.10.520.40">
    <property type="entry name" value="CRISPR-associated protein Cse2"/>
    <property type="match status" value="1"/>
</dbReference>
<dbReference type="AlphaFoldDB" id="A0A2T0QDC5"/>
<reference evidence="1 2" key="1">
    <citation type="submission" date="2018-03" db="EMBL/GenBank/DDBJ databases">
        <title>Genomic Encyclopedia of Archaeal and Bacterial Type Strains, Phase II (KMG-II): from individual species to whole genera.</title>
        <authorList>
            <person name="Goeker M."/>
        </authorList>
    </citation>
    <scope>NUCLEOTIDE SEQUENCE [LARGE SCALE GENOMIC DNA]</scope>
    <source>
        <strain evidence="1 2">DSM 45601</strain>
    </source>
</reference>
<proteinExistence type="predicted"/>